<feature type="region of interest" description="Disordered" evidence="1">
    <location>
        <begin position="197"/>
        <end position="216"/>
    </location>
</feature>
<proteinExistence type="predicted"/>
<organism evidence="3 4">
    <name type="scientific">Ammonicoccus fulvus</name>
    <dbReference type="NCBI Taxonomy" id="3138240"/>
    <lineage>
        <taxon>Bacteria</taxon>
        <taxon>Bacillati</taxon>
        <taxon>Actinomycetota</taxon>
        <taxon>Actinomycetes</taxon>
        <taxon>Propionibacteriales</taxon>
        <taxon>Propionibacteriaceae</taxon>
        <taxon>Ammonicoccus</taxon>
    </lineage>
</organism>
<dbReference type="InterPro" id="IPR016181">
    <property type="entry name" value="Acyl_CoA_acyltransferase"/>
</dbReference>
<dbReference type="EMBL" id="CP154795">
    <property type="protein sequence ID" value="XAN09341.1"/>
    <property type="molecule type" value="Genomic_DNA"/>
</dbReference>
<dbReference type="Proteomes" id="UP001442841">
    <property type="component" value="Chromosome"/>
</dbReference>
<dbReference type="EC" id="2.3.1.-" evidence="3"/>
<accession>A0ABZ3FTB1</accession>
<evidence type="ECO:0000313" key="3">
    <source>
        <dbReference type="EMBL" id="XAN09341.1"/>
    </source>
</evidence>
<dbReference type="Pfam" id="PF00583">
    <property type="entry name" value="Acetyltransf_1"/>
    <property type="match status" value="1"/>
</dbReference>
<dbReference type="CDD" id="cd04301">
    <property type="entry name" value="NAT_SF"/>
    <property type="match status" value="1"/>
</dbReference>
<dbReference type="RefSeq" id="WP_425310794.1">
    <property type="nucleotide sequence ID" value="NZ_CP154795.1"/>
</dbReference>
<keyword evidence="4" id="KW-1185">Reference proteome</keyword>
<dbReference type="PROSITE" id="PS51186">
    <property type="entry name" value="GNAT"/>
    <property type="match status" value="1"/>
</dbReference>
<keyword evidence="3" id="KW-0808">Transferase</keyword>
<keyword evidence="3" id="KW-0012">Acyltransferase</keyword>
<name>A0ABZ3FTB1_9ACTN</name>
<dbReference type="InterPro" id="IPR000182">
    <property type="entry name" value="GNAT_dom"/>
</dbReference>
<gene>
    <name evidence="3" type="ORF">AADG42_19120</name>
</gene>
<evidence type="ECO:0000259" key="2">
    <source>
        <dbReference type="PROSITE" id="PS51186"/>
    </source>
</evidence>
<dbReference type="GO" id="GO:0016746">
    <property type="term" value="F:acyltransferase activity"/>
    <property type="evidence" value="ECO:0007669"/>
    <property type="project" value="UniProtKB-KW"/>
</dbReference>
<protein>
    <submittedName>
        <fullName evidence="3">GNAT family N-acetyltransferase</fullName>
        <ecNumber evidence="3">2.3.1.-</ecNumber>
    </submittedName>
</protein>
<dbReference type="Gene3D" id="3.40.630.30">
    <property type="match status" value="1"/>
</dbReference>
<sequence length="216" mass="23428">MRGRARIRRIGVQDLHALPTTCPTCPLGAARYVGLESENGAATWARAAESDWGFCGIAMFHVEHIVGYLLLTSPLHVPRAGPQSGYGLNPDAAVVMSLRVVPEYVGQGVGRQLVQAAAARIARTPFRALEVQSTHTLPSCAVPPAGFLEATGFQLIDSNPLHPRYRLDLSRTVTWTPVMMPTVQQLLGLVRPLRPLPPEPAGRAHREPHRSLGSRS</sequence>
<evidence type="ECO:0000256" key="1">
    <source>
        <dbReference type="SAM" id="MobiDB-lite"/>
    </source>
</evidence>
<dbReference type="SUPFAM" id="SSF55729">
    <property type="entry name" value="Acyl-CoA N-acyltransferases (Nat)"/>
    <property type="match status" value="1"/>
</dbReference>
<evidence type="ECO:0000313" key="4">
    <source>
        <dbReference type="Proteomes" id="UP001442841"/>
    </source>
</evidence>
<feature type="domain" description="N-acetyltransferase" evidence="2">
    <location>
        <begin position="5"/>
        <end position="174"/>
    </location>
</feature>
<reference evidence="3 4" key="1">
    <citation type="submission" date="2024-04" db="EMBL/GenBank/DDBJ databases">
        <title>Isolation of an actinomycete strain from pig manure.</title>
        <authorList>
            <person name="Gong T."/>
            <person name="Yu Z."/>
            <person name="An M."/>
            <person name="Wei C."/>
            <person name="Yang W."/>
            <person name="Liu L."/>
        </authorList>
    </citation>
    <scope>NUCLEOTIDE SEQUENCE [LARGE SCALE GENOMIC DNA]</scope>
    <source>
        <strain evidence="3 4">ZF39</strain>
    </source>
</reference>